<evidence type="ECO:0000256" key="5">
    <source>
        <dbReference type="ARBA" id="ARBA00023242"/>
    </source>
</evidence>
<gene>
    <name evidence="9" type="primary">Sox9</name>
</gene>
<keyword evidence="2" id="KW-0805">Transcription regulation</keyword>
<evidence type="ECO:0000256" key="3">
    <source>
        <dbReference type="ARBA" id="ARBA00023125"/>
    </source>
</evidence>
<name>A0A2Z4EJI3_HALDH</name>
<feature type="compositionally biased region" description="Low complexity" evidence="7">
    <location>
        <begin position="331"/>
        <end position="346"/>
    </location>
</feature>
<feature type="region of interest" description="Disordered" evidence="7">
    <location>
        <begin position="145"/>
        <end position="217"/>
    </location>
</feature>
<feature type="compositionally biased region" description="Low complexity" evidence="7">
    <location>
        <begin position="177"/>
        <end position="202"/>
    </location>
</feature>
<feature type="compositionally biased region" description="Polar residues" evidence="7">
    <location>
        <begin position="366"/>
        <end position="375"/>
    </location>
</feature>
<feature type="compositionally biased region" description="Basic and acidic residues" evidence="7">
    <location>
        <begin position="1"/>
        <end position="12"/>
    </location>
</feature>
<feature type="region of interest" description="Disordered" evidence="7">
    <location>
        <begin position="331"/>
        <end position="383"/>
    </location>
</feature>
<accession>A0A2Z4EJI3</accession>
<evidence type="ECO:0000256" key="1">
    <source>
        <dbReference type="ARBA" id="ARBA00004123"/>
    </source>
</evidence>
<dbReference type="Gene3D" id="1.10.30.10">
    <property type="entry name" value="High mobility group box domain"/>
    <property type="match status" value="1"/>
</dbReference>
<protein>
    <submittedName>
        <fullName evidence="9">Sex-determining region Y-box 9</fullName>
    </submittedName>
</protein>
<feature type="domain" description="HMG box" evidence="8">
    <location>
        <begin position="84"/>
        <end position="152"/>
    </location>
</feature>
<dbReference type="PROSITE" id="PS50118">
    <property type="entry name" value="HMG_BOX_2"/>
    <property type="match status" value="1"/>
</dbReference>
<dbReference type="SUPFAM" id="SSF47095">
    <property type="entry name" value="HMG-box"/>
    <property type="match status" value="1"/>
</dbReference>
<evidence type="ECO:0000256" key="4">
    <source>
        <dbReference type="ARBA" id="ARBA00023163"/>
    </source>
</evidence>
<evidence type="ECO:0000313" key="9">
    <source>
        <dbReference type="EMBL" id="AWV50518.1"/>
    </source>
</evidence>
<feature type="region of interest" description="Disordered" evidence="7">
    <location>
        <begin position="275"/>
        <end position="297"/>
    </location>
</feature>
<dbReference type="InterPro" id="IPR050917">
    <property type="entry name" value="SOX_TF"/>
</dbReference>
<evidence type="ECO:0000256" key="2">
    <source>
        <dbReference type="ARBA" id="ARBA00023015"/>
    </source>
</evidence>
<dbReference type="PANTHER" id="PTHR45803">
    <property type="entry name" value="SOX100B"/>
    <property type="match status" value="1"/>
</dbReference>
<dbReference type="CDD" id="cd22031">
    <property type="entry name" value="HMG-box_SoxE"/>
    <property type="match status" value="1"/>
</dbReference>
<evidence type="ECO:0000259" key="8">
    <source>
        <dbReference type="PROSITE" id="PS50118"/>
    </source>
</evidence>
<dbReference type="AlphaFoldDB" id="A0A2Z4EJI3"/>
<keyword evidence="3 6" id="KW-0238">DNA-binding</keyword>
<evidence type="ECO:0000256" key="7">
    <source>
        <dbReference type="SAM" id="MobiDB-lite"/>
    </source>
</evidence>
<reference evidence="9" key="1">
    <citation type="submission" date="2017-09" db="EMBL/GenBank/DDBJ databases">
        <title>Molecular cloning and expression analysis of Sox9 in Haliotis discus hannai.</title>
        <authorList>
            <person name="Lee D.G."/>
            <person name="Lee S.Y."/>
            <person name="Nam Y.K."/>
        </authorList>
    </citation>
    <scope>NUCLEOTIDE SEQUENCE</scope>
</reference>
<feature type="compositionally biased region" description="Basic and acidic residues" evidence="7">
    <location>
        <begin position="32"/>
        <end position="46"/>
    </location>
</feature>
<dbReference type="InterPro" id="IPR022151">
    <property type="entry name" value="Sox_N"/>
</dbReference>
<comment type="subcellular location">
    <subcellularLocation>
        <location evidence="1">Nucleus</location>
    </subcellularLocation>
</comment>
<dbReference type="GO" id="GO:0000981">
    <property type="term" value="F:DNA-binding transcription factor activity, RNA polymerase II-specific"/>
    <property type="evidence" value="ECO:0007669"/>
    <property type="project" value="TreeGrafter"/>
</dbReference>
<dbReference type="GO" id="GO:0000978">
    <property type="term" value="F:RNA polymerase II cis-regulatory region sequence-specific DNA binding"/>
    <property type="evidence" value="ECO:0007669"/>
    <property type="project" value="TreeGrafter"/>
</dbReference>
<keyword evidence="5 6" id="KW-0539">Nucleus</keyword>
<dbReference type="PANTHER" id="PTHR45803:SF10">
    <property type="entry name" value="HMG BOX DOMAIN-CONTAINING PROTEIN"/>
    <property type="match status" value="1"/>
</dbReference>
<dbReference type="InterPro" id="IPR036910">
    <property type="entry name" value="HMG_box_dom_sf"/>
</dbReference>
<feature type="DNA-binding region" description="HMG box" evidence="6">
    <location>
        <begin position="84"/>
        <end position="152"/>
    </location>
</feature>
<organism evidence="9">
    <name type="scientific">Haliotis discus hannai</name>
    <name type="common">Japanese abalone</name>
    <dbReference type="NCBI Taxonomy" id="42344"/>
    <lineage>
        <taxon>Eukaryota</taxon>
        <taxon>Metazoa</taxon>
        <taxon>Spiralia</taxon>
        <taxon>Lophotrochozoa</taxon>
        <taxon>Mollusca</taxon>
        <taxon>Gastropoda</taxon>
        <taxon>Vetigastropoda</taxon>
        <taxon>Lepetellida</taxon>
        <taxon>Haliotoidea</taxon>
        <taxon>Haliotidae</taxon>
        <taxon>Haliotis</taxon>
    </lineage>
</organism>
<dbReference type="GO" id="GO:0000122">
    <property type="term" value="P:negative regulation of transcription by RNA polymerase II"/>
    <property type="evidence" value="ECO:0007669"/>
    <property type="project" value="TreeGrafter"/>
</dbReference>
<evidence type="ECO:0000256" key="6">
    <source>
        <dbReference type="PROSITE-ProRule" id="PRU00267"/>
    </source>
</evidence>
<keyword evidence="4" id="KW-0804">Transcription</keyword>
<dbReference type="EMBL" id="MG011711">
    <property type="protein sequence ID" value="AWV50518.1"/>
    <property type="molecule type" value="mRNA"/>
</dbReference>
<proteinExistence type="evidence at transcript level"/>
<dbReference type="FunFam" id="1.10.30.10:FF:000004">
    <property type="entry name" value="Transcription factor SOX-10"/>
    <property type="match status" value="1"/>
</dbReference>
<dbReference type="SMART" id="SM00398">
    <property type="entry name" value="HMG"/>
    <property type="match status" value="1"/>
</dbReference>
<dbReference type="SMR" id="A0A2Z4EJI3"/>
<dbReference type="GO" id="GO:0002009">
    <property type="term" value="P:morphogenesis of an epithelium"/>
    <property type="evidence" value="ECO:0007669"/>
    <property type="project" value="TreeGrafter"/>
</dbReference>
<dbReference type="InterPro" id="IPR009071">
    <property type="entry name" value="HMG_box_dom"/>
</dbReference>
<dbReference type="Pfam" id="PF12444">
    <property type="entry name" value="Sox_N"/>
    <property type="match status" value="1"/>
</dbReference>
<dbReference type="Pfam" id="PF00505">
    <property type="entry name" value="HMG_box"/>
    <property type="match status" value="1"/>
</dbReference>
<dbReference type="GO" id="GO:0005634">
    <property type="term" value="C:nucleus"/>
    <property type="evidence" value="ECO:0007669"/>
    <property type="project" value="UniProtKB-SubCell"/>
</dbReference>
<sequence>MSSDTENSRSPDLRSPSPGHPEGDPPGMPTPEEMKERLAGIGADDPKFSMHIQEAVSQVLKGYDWSLVSTPSRANGGEKRKPHIKRPMNAFMVWAQAARRKLADQYPHLHNAELSKTLGKLWRLLGEEEKRPFVEEAERLRLQHKKDYPDYKYQPRRRKPLKGQQQGNENASPLPPGVLLKPVGDCSSPSDDCSSECSSQPGGSNGPPTPPTTPNQHEALNLKCIYDRKGVRAGTGQLGPSGHPIDFSRVDLRELSPEIIDPFDDPLDLDRYLPPSGTALPSSHQGPHPGHYTPCYGNQGNNVPATTATSWTNSYRVSSASSCIQSYMPNNTNTTNSTNGGSSISSPYDISEQSSQSRTAGLHQAAPSTSSSSFHAGSPEYKYRDEDNSHIKMEQLPAHQSQPYRVDQKYDAYDASTSRYNMDNPGPFGGPVQSAYLGQNSAPVGAAPSYQYAMGLHRQMFNPIAAAVPSEQTWERYT</sequence>
<feature type="region of interest" description="Disordered" evidence="7">
    <location>
        <begin position="1"/>
        <end position="46"/>
    </location>
</feature>